<accession>A0A392SA63</accession>
<keyword evidence="3" id="KW-1185">Reference proteome</keyword>
<name>A0A392SA63_9FABA</name>
<dbReference type="Proteomes" id="UP000265520">
    <property type="component" value="Unassembled WGS sequence"/>
</dbReference>
<proteinExistence type="predicted"/>
<feature type="transmembrane region" description="Helical" evidence="1">
    <location>
        <begin position="12"/>
        <end position="36"/>
    </location>
</feature>
<feature type="non-terminal residue" evidence="2">
    <location>
        <position position="1"/>
    </location>
</feature>
<evidence type="ECO:0000256" key="1">
    <source>
        <dbReference type="SAM" id="Phobius"/>
    </source>
</evidence>
<keyword evidence="1" id="KW-1133">Transmembrane helix</keyword>
<organism evidence="2 3">
    <name type="scientific">Trifolium medium</name>
    <dbReference type="NCBI Taxonomy" id="97028"/>
    <lineage>
        <taxon>Eukaryota</taxon>
        <taxon>Viridiplantae</taxon>
        <taxon>Streptophyta</taxon>
        <taxon>Embryophyta</taxon>
        <taxon>Tracheophyta</taxon>
        <taxon>Spermatophyta</taxon>
        <taxon>Magnoliopsida</taxon>
        <taxon>eudicotyledons</taxon>
        <taxon>Gunneridae</taxon>
        <taxon>Pentapetalae</taxon>
        <taxon>rosids</taxon>
        <taxon>fabids</taxon>
        <taxon>Fabales</taxon>
        <taxon>Fabaceae</taxon>
        <taxon>Papilionoideae</taxon>
        <taxon>50 kb inversion clade</taxon>
        <taxon>NPAAA clade</taxon>
        <taxon>Hologalegina</taxon>
        <taxon>IRL clade</taxon>
        <taxon>Trifolieae</taxon>
        <taxon>Trifolium</taxon>
    </lineage>
</organism>
<keyword evidence="1" id="KW-0472">Membrane</keyword>
<dbReference type="EMBL" id="LXQA010349372">
    <property type="protein sequence ID" value="MCI45843.1"/>
    <property type="molecule type" value="Genomic_DNA"/>
</dbReference>
<comment type="caution">
    <text evidence="2">The sequence shown here is derived from an EMBL/GenBank/DDBJ whole genome shotgun (WGS) entry which is preliminary data.</text>
</comment>
<dbReference type="AlphaFoldDB" id="A0A392SA63"/>
<sequence>TLGVMAGGRFLFGSSIVIVSSIIFSTTFKVIDFLLVQ</sequence>
<protein>
    <submittedName>
        <fullName evidence="2">Uncharacterized protein</fullName>
    </submittedName>
</protein>
<keyword evidence="1" id="KW-0812">Transmembrane</keyword>
<reference evidence="2 3" key="1">
    <citation type="journal article" date="2018" name="Front. Plant Sci.">
        <title>Red Clover (Trifolium pratense) and Zigzag Clover (T. medium) - A Picture of Genomic Similarities and Differences.</title>
        <authorList>
            <person name="Dluhosova J."/>
            <person name="Istvanek J."/>
            <person name="Nedelnik J."/>
            <person name="Repkova J."/>
        </authorList>
    </citation>
    <scope>NUCLEOTIDE SEQUENCE [LARGE SCALE GENOMIC DNA]</scope>
    <source>
        <strain evidence="3">cv. 10/8</strain>
        <tissue evidence="2">Leaf</tissue>
    </source>
</reference>
<evidence type="ECO:0000313" key="2">
    <source>
        <dbReference type="EMBL" id="MCI45843.1"/>
    </source>
</evidence>
<evidence type="ECO:0000313" key="3">
    <source>
        <dbReference type="Proteomes" id="UP000265520"/>
    </source>
</evidence>